<feature type="compositionally biased region" description="Polar residues" evidence="1">
    <location>
        <begin position="21"/>
        <end position="34"/>
    </location>
</feature>
<name>A0A9N8PB98_9PEZI</name>
<evidence type="ECO:0000256" key="1">
    <source>
        <dbReference type="SAM" id="MobiDB-lite"/>
    </source>
</evidence>
<protein>
    <submittedName>
        <fullName evidence="2">Uncharacterized protein</fullName>
    </submittedName>
</protein>
<gene>
    <name evidence="2" type="ORF">AWRI4233_LOCUS1772</name>
</gene>
<keyword evidence="3" id="KW-1185">Reference proteome</keyword>
<dbReference type="Proteomes" id="UP000714618">
    <property type="component" value="Unassembled WGS sequence"/>
</dbReference>
<feature type="compositionally biased region" description="Polar residues" evidence="1">
    <location>
        <begin position="59"/>
        <end position="70"/>
    </location>
</feature>
<reference evidence="2" key="1">
    <citation type="submission" date="2020-06" db="EMBL/GenBank/DDBJ databases">
        <authorList>
            <person name="Onetto C."/>
        </authorList>
    </citation>
    <scope>NUCLEOTIDE SEQUENCE</scope>
</reference>
<dbReference type="EMBL" id="CAIJEO010000003">
    <property type="protein sequence ID" value="CAD0088509.1"/>
    <property type="molecule type" value="Genomic_DNA"/>
</dbReference>
<feature type="region of interest" description="Disordered" evidence="1">
    <location>
        <begin position="21"/>
        <end position="70"/>
    </location>
</feature>
<evidence type="ECO:0000313" key="2">
    <source>
        <dbReference type="EMBL" id="CAD0088509.1"/>
    </source>
</evidence>
<comment type="caution">
    <text evidence="2">The sequence shown here is derived from an EMBL/GenBank/DDBJ whole genome shotgun (WGS) entry which is preliminary data.</text>
</comment>
<accession>A0A9N8PB98</accession>
<sequence>MSGRTPLAALPYGNNIQYPVVQTNGAANSENQPPARTDLADTKSANNSSPAIARGDQSAVESTTSDDQIS</sequence>
<dbReference type="AlphaFoldDB" id="A0A9N8PB98"/>
<proteinExistence type="predicted"/>
<evidence type="ECO:0000313" key="3">
    <source>
        <dbReference type="Proteomes" id="UP000714618"/>
    </source>
</evidence>
<organism evidence="2 3">
    <name type="scientific">Aureobasidium mustum</name>
    <dbReference type="NCBI Taxonomy" id="2773714"/>
    <lineage>
        <taxon>Eukaryota</taxon>
        <taxon>Fungi</taxon>
        <taxon>Dikarya</taxon>
        <taxon>Ascomycota</taxon>
        <taxon>Pezizomycotina</taxon>
        <taxon>Dothideomycetes</taxon>
        <taxon>Dothideomycetidae</taxon>
        <taxon>Dothideales</taxon>
        <taxon>Saccotheciaceae</taxon>
        <taxon>Aureobasidium</taxon>
    </lineage>
</organism>